<proteinExistence type="predicted"/>
<name>A0ABX2D494_9CYAN</name>
<protein>
    <submittedName>
        <fullName evidence="1">Uncharacterized protein</fullName>
    </submittedName>
</protein>
<dbReference type="EMBL" id="SRRZ01000130">
    <property type="protein sequence ID" value="NQE37449.1"/>
    <property type="molecule type" value="Genomic_DNA"/>
</dbReference>
<keyword evidence="2" id="KW-1185">Reference proteome</keyword>
<sequence>MPEHDRRVRESITMQTPVHLIPSALAELFAEVNHNGYITLADRYGLMAAIFDENLTEEDKRSIDRLLRSVCRGKIKLVNELSTIR</sequence>
<evidence type="ECO:0000313" key="1">
    <source>
        <dbReference type="EMBL" id="NQE37449.1"/>
    </source>
</evidence>
<reference evidence="1 2" key="1">
    <citation type="journal article" date="2020" name="Sci. Rep.">
        <title>A novel cyanobacterial geosmin producer, revising GeoA distribution and dispersion patterns in Bacteria.</title>
        <authorList>
            <person name="Churro C."/>
            <person name="Semedo-Aguiar A.P."/>
            <person name="Silva A.D."/>
            <person name="Pereira-Leal J.B."/>
            <person name="Leite R.B."/>
        </authorList>
    </citation>
    <scope>NUCLEOTIDE SEQUENCE [LARGE SCALE GENOMIC DNA]</scope>
    <source>
        <strain evidence="1 2">IPMA8</strain>
    </source>
</reference>
<organism evidence="1 2">
    <name type="scientific">Microcoleus asticus IPMA8</name>
    <dbReference type="NCBI Taxonomy" id="2563858"/>
    <lineage>
        <taxon>Bacteria</taxon>
        <taxon>Bacillati</taxon>
        <taxon>Cyanobacteriota</taxon>
        <taxon>Cyanophyceae</taxon>
        <taxon>Oscillatoriophycideae</taxon>
        <taxon>Oscillatoriales</taxon>
        <taxon>Microcoleaceae</taxon>
        <taxon>Microcoleus</taxon>
        <taxon>Microcoleus asticus</taxon>
    </lineage>
</organism>
<dbReference type="Proteomes" id="UP000702425">
    <property type="component" value="Unassembled WGS sequence"/>
</dbReference>
<gene>
    <name evidence="1" type="ORF">E5S67_05220</name>
</gene>
<accession>A0ABX2D494</accession>
<comment type="caution">
    <text evidence="1">The sequence shown here is derived from an EMBL/GenBank/DDBJ whole genome shotgun (WGS) entry which is preliminary data.</text>
</comment>
<evidence type="ECO:0000313" key="2">
    <source>
        <dbReference type="Proteomes" id="UP000702425"/>
    </source>
</evidence>